<dbReference type="EC" id="2.3.2.27" evidence="2"/>
<evidence type="ECO:0000256" key="3">
    <source>
        <dbReference type="ARBA" id="ARBA00022723"/>
    </source>
</evidence>
<dbReference type="Gramene" id="Kaladp0087s0201.1.v1.1">
    <property type="protein sequence ID" value="Kaladp0087s0201.1.v1.1.CDS.1"/>
    <property type="gene ID" value="Kaladp0087s0201.v1.1"/>
</dbReference>
<evidence type="ECO:0000313" key="8">
    <source>
        <dbReference type="EnsemblPlants" id="Kaladp0087s0201.1.v1.1.CDS.1"/>
    </source>
</evidence>
<evidence type="ECO:0000256" key="2">
    <source>
        <dbReference type="ARBA" id="ARBA00012483"/>
    </source>
</evidence>
<dbReference type="GO" id="GO:0016567">
    <property type="term" value="P:protein ubiquitination"/>
    <property type="evidence" value="ECO:0007669"/>
    <property type="project" value="TreeGrafter"/>
</dbReference>
<evidence type="ECO:0000313" key="9">
    <source>
        <dbReference type="Proteomes" id="UP000594263"/>
    </source>
</evidence>
<dbReference type="PANTHER" id="PTHR15710:SF67">
    <property type="entry name" value="E3 UBIQUITIN-PROTEIN LIGASE SGR9, AMYLOPLASTIC"/>
    <property type="match status" value="1"/>
</dbReference>
<dbReference type="SMART" id="SM00184">
    <property type="entry name" value="RING"/>
    <property type="match status" value="1"/>
</dbReference>
<name>A0A7N0UUU2_KALFE</name>
<dbReference type="GO" id="GO:0061630">
    <property type="term" value="F:ubiquitin protein ligase activity"/>
    <property type="evidence" value="ECO:0007669"/>
    <property type="project" value="UniProtKB-EC"/>
</dbReference>
<keyword evidence="4 6" id="KW-0863">Zinc-finger</keyword>
<dbReference type="AlphaFoldDB" id="A0A7N0UUU2"/>
<dbReference type="EnsemblPlants" id="Kaladp0087s0201.1.v1.1">
    <property type="protein sequence ID" value="Kaladp0087s0201.1.v1.1.CDS.1"/>
    <property type="gene ID" value="Kaladp0087s0201.v1.1"/>
</dbReference>
<evidence type="ECO:0000256" key="1">
    <source>
        <dbReference type="ARBA" id="ARBA00000900"/>
    </source>
</evidence>
<evidence type="ECO:0000256" key="5">
    <source>
        <dbReference type="ARBA" id="ARBA00022833"/>
    </source>
</evidence>
<dbReference type="PROSITE" id="PS50089">
    <property type="entry name" value="ZF_RING_2"/>
    <property type="match status" value="1"/>
</dbReference>
<dbReference type="OMA" id="ILCQYIA"/>
<organism evidence="8 9">
    <name type="scientific">Kalanchoe fedtschenkoi</name>
    <name type="common">Lavender scallops</name>
    <name type="synonym">South American air plant</name>
    <dbReference type="NCBI Taxonomy" id="63787"/>
    <lineage>
        <taxon>Eukaryota</taxon>
        <taxon>Viridiplantae</taxon>
        <taxon>Streptophyta</taxon>
        <taxon>Embryophyta</taxon>
        <taxon>Tracheophyta</taxon>
        <taxon>Spermatophyta</taxon>
        <taxon>Magnoliopsida</taxon>
        <taxon>eudicotyledons</taxon>
        <taxon>Gunneridae</taxon>
        <taxon>Pentapetalae</taxon>
        <taxon>Saxifragales</taxon>
        <taxon>Crassulaceae</taxon>
        <taxon>Kalanchoe</taxon>
    </lineage>
</organism>
<evidence type="ECO:0000256" key="4">
    <source>
        <dbReference type="ARBA" id="ARBA00022771"/>
    </source>
</evidence>
<dbReference type="GO" id="GO:0008270">
    <property type="term" value="F:zinc ion binding"/>
    <property type="evidence" value="ECO:0007669"/>
    <property type="project" value="UniProtKB-KW"/>
</dbReference>
<sequence length="286" mass="32262">MTRDQHSTEASIISALSSLTQHQLSHLTHTISAHFHHHLRRLSALLSSPILFSQTLRHLHSLSLPQKSLLLSRHLLFCLRHLTAPFTTFLPPPPPLYSLRLQEYDSVLILLLLCDLHQNDPKALQAPHSHWRTLLSTHMLTTMLNISSIWVSSGAVLLKYVAMVARCFNFATQAGSDQCIEVAASRAVVVSLTSVEVKPAKGKGEESCVICREEMSEGRDVCELPCQHLFHWMCILKWLRKRNTCPCCRFCLPSDDVYSEIRRLWGVVVEKAGGSVEEYSLSPFTC</sequence>
<accession>A0A7N0UUU2</accession>
<dbReference type="Pfam" id="PF13639">
    <property type="entry name" value="zf-RING_2"/>
    <property type="match status" value="1"/>
</dbReference>
<proteinExistence type="predicted"/>
<keyword evidence="5" id="KW-0862">Zinc</keyword>
<reference evidence="8" key="1">
    <citation type="submission" date="2021-01" db="UniProtKB">
        <authorList>
            <consortium name="EnsemblPlants"/>
        </authorList>
    </citation>
    <scope>IDENTIFICATION</scope>
</reference>
<protein>
    <recommendedName>
        <fullName evidence="2">RING-type E3 ubiquitin transferase</fullName>
        <ecNumber evidence="2">2.3.2.27</ecNumber>
    </recommendedName>
</protein>
<dbReference type="SUPFAM" id="SSF57850">
    <property type="entry name" value="RING/U-box"/>
    <property type="match status" value="1"/>
</dbReference>
<keyword evidence="9" id="KW-1185">Reference proteome</keyword>
<keyword evidence="3" id="KW-0479">Metal-binding</keyword>
<dbReference type="PANTHER" id="PTHR15710">
    <property type="entry name" value="E3 UBIQUITIN-PROTEIN LIGASE PRAJA"/>
    <property type="match status" value="1"/>
</dbReference>
<dbReference type="CDD" id="cd16454">
    <property type="entry name" value="RING-H2_PA-TM-RING"/>
    <property type="match status" value="1"/>
</dbReference>
<comment type="catalytic activity">
    <reaction evidence="1">
        <text>S-ubiquitinyl-[E2 ubiquitin-conjugating enzyme]-L-cysteine + [acceptor protein]-L-lysine = [E2 ubiquitin-conjugating enzyme]-L-cysteine + N(6)-ubiquitinyl-[acceptor protein]-L-lysine.</text>
        <dbReference type="EC" id="2.3.2.27"/>
    </reaction>
</comment>
<dbReference type="Proteomes" id="UP000594263">
    <property type="component" value="Unplaced"/>
</dbReference>
<dbReference type="InterPro" id="IPR013083">
    <property type="entry name" value="Znf_RING/FYVE/PHD"/>
</dbReference>
<dbReference type="Gene3D" id="3.30.40.10">
    <property type="entry name" value="Zinc/RING finger domain, C3HC4 (zinc finger)"/>
    <property type="match status" value="1"/>
</dbReference>
<dbReference type="InterPro" id="IPR001841">
    <property type="entry name" value="Znf_RING"/>
</dbReference>
<evidence type="ECO:0000259" key="7">
    <source>
        <dbReference type="PROSITE" id="PS50089"/>
    </source>
</evidence>
<feature type="domain" description="RING-type" evidence="7">
    <location>
        <begin position="208"/>
        <end position="249"/>
    </location>
</feature>
<evidence type="ECO:0000256" key="6">
    <source>
        <dbReference type="PROSITE-ProRule" id="PRU00175"/>
    </source>
</evidence>
<dbReference type="GO" id="GO:0005737">
    <property type="term" value="C:cytoplasm"/>
    <property type="evidence" value="ECO:0007669"/>
    <property type="project" value="TreeGrafter"/>
</dbReference>